<evidence type="ECO:0000256" key="1">
    <source>
        <dbReference type="SAM" id="MobiDB-lite"/>
    </source>
</evidence>
<dbReference type="RefSeq" id="WP_006951124.1">
    <property type="nucleotide sequence ID" value="NZ_JH594521.1"/>
</dbReference>
<name>H1PZV8_9BACT</name>
<comment type="caution">
    <text evidence="2">The sequence shown here is derived from an EMBL/GenBank/DDBJ whole genome shotgun (WGS) entry which is preliminary data.</text>
</comment>
<dbReference type="EMBL" id="AGWK01000005">
    <property type="protein sequence ID" value="EHO74638.1"/>
    <property type="molecule type" value="Genomic_DNA"/>
</dbReference>
<feature type="region of interest" description="Disordered" evidence="1">
    <location>
        <begin position="177"/>
        <end position="221"/>
    </location>
</feature>
<dbReference type="HOGENOM" id="CLU_1249698_0_0_10"/>
<proteinExistence type="predicted"/>
<sequence length="221" mass="24010">MKGTFNGSTFTPDASSATKMILEPGSYNFVCYNDKFQEVGNNLELNINDAKEAYICQTTQEIYGYTAQQHITFNMRHACSRIEVFLECYGKLSSGTTASVTPVGTSAKTKLVYVGATNSFTQTAGSISPSTLTFSGAELTGTNVFGAVTADKKIYLLPGTDFTKLQMKFTGGTFGKNRNMSDAPAMLPRRKSTQSEGHTTLPRIKSTQSEGHAMLPRRKST</sequence>
<organism evidence="2 3">
    <name type="scientific">Prevotella micans F0438</name>
    <dbReference type="NCBI Taxonomy" id="883158"/>
    <lineage>
        <taxon>Bacteria</taxon>
        <taxon>Pseudomonadati</taxon>
        <taxon>Bacteroidota</taxon>
        <taxon>Bacteroidia</taxon>
        <taxon>Bacteroidales</taxon>
        <taxon>Prevotellaceae</taxon>
        <taxon>Prevotella</taxon>
    </lineage>
</organism>
<reference evidence="2 3" key="1">
    <citation type="submission" date="2011-12" db="EMBL/GenBank/DDBJ databases">
        <title>The Genome Sequence of Prevotella micans F0438.</title>
        <authorList>
            <consortium name="The Broad Institute Genome Sequencing Platform"/>
            <person name="Earl A."/>
            <person name="Ward D."/>
            <person name="Feldgarden M."/>
            <person name="Gevers D."/>
            <person name="Izard J."/>
            <person name="Baranova O.V."/>
            <person name="Blanton J.M."/>
            <person name="Wade W.G."/>
            <person name="Dewhirst F.E."/>
            <person name="Young S.K."/>
            <person name="Zeng Q."/>
            <person name="Gargeya S."/>
            <person name="Fitzgerald M."/>
            <person name="Haas B."/>
            <person name="Abouelleil A."/>
            <person name="Alvarado L."/>
            <person name="Arachchi H.M."/>
            <person name="Berlin A."/>
            <person name="Chapman S.B."/>
            <person name="Gearin G."/>
            <person name="Goldberg J."/>
            <person name="Griggs A."/>
            <person name="Gujja S."/>
            <person name="Hansen M."/>
            <person name="Heiman D."/>
            <person name="Howarth C."/>
            <person name="Larimer J."/>
            <person name="Lui A."/>
            <person name="MacDonald P.J.P."/>
            <person name="McCowen C."/>
            <person name="Montmayeur A."/>
            <person name="Murphy C."/>
            <person name="Neiman D."/>
            <person name="Pearson M."/>
            <person name="Priest M."/>
            <person name="Roberts A."/>
            <person name="Saif S."/>
            <person name="Shea T."/>
            <person name="Sisk P."/>
            <person name="Stolte C."/>
            <person name="Sykes S."/>
            <person name="Wortman J."/>
            <person name="Nusbaum C."/>
            <person name="Birren B."/>
        </authorList>
    </citation>
    <scope>NUCLEOTIDE SEQUENCE [LARGE SCALE GENOMIC DNA]</scope>
    <source>
        <strain evidence="2 3">F0438</strain>
    </source>
</reference>
<gene>
    <name evidence="2" type="ORF">HMPREF9140_00196</name>
</gene>
<keyword evidence="3" id="KW-1185">Reference proteome</keyword>
<dbReference type="AlphaFoldDB" id="H1PZV8"/>
<evidence type="ECO:0000313" key="2">
    <source>
        <dbReference type="EMBL" id="EHO74638.1"/>
    </source>
</evidence>
<evidence type="ECO:0000313" key="3">
    <source>
        <dbReference type="Proteomes" id="UP000016023"/>
    </source>
</evidence>
<protein>
    <submittedName>
        <fullName evidence="2">Uncharacterized protein</fullName>
    </submittedName>
</protein>
<dbReference type="Proteomes" id="UP000016023">
    <property type="component" value="Unassembled WGS sequence"/>
</dbReference>
<accession>H1PZV8</accession>